<dbReference type="InterPro" id="IPR023885">
    <property type="entry name" value="4Fe4S-binding_SPASM_dom"/>
</dbReference>
<keyword evidence="4" id="KW-0408">Iron</keyword>
<keyword evidence="5" id="KW-0411">Iron-sulfur</keyword>
<dbReference type="SFLD" id="SFLDS00029">
    <property type="entry name" value="Radical_SAM"/>
    <property type="match status" value="1"/>
</dbReference>
<dbReference type="RefSeq" id="WP_243537092.1">
    <property type="nucleotide sequence ID" value="NZ_CP093442.1"/>
</dbReference>
<evidence type="ECO:0000256" key="6">
    <source>
        <dbReference type="SAM" id="MobiDB-lite"/>
    </source>
</evidence>
<dbReference type="Pfam" id="PF04055">
    <property type="entry name" value="Radical_SAM"/>
    <property type="match status" value="1"/>
</dbReference>
<dbReference type="InterPro" id="IPR013785">
    <property type="entry name" value="Aldolase_TIM"/>
</dbReference>
<evidence type="ECO:0000256" key="5">
    <source>
        <dbReference type="ARBA" id="ARBA00023014"/>
    </source>
</evidence>
<feature type="region of interest" description="Disordered" evidence="6">
    <location>
        <begin position="207"/>
        <end position="226"/>
    </location>
</feature>
<organism evidence="8 9">
    <name type="scientific">Bdellovibrio reynosensis</name>
    <dbReference type="NCBI Taxonomy" id="2835041"/>
    <lineage>
        <taxon>Bacteria</taxon>
        <taxon>Pseudomonadati</taxon>
        <taxon>Bdellovibrionota</taxon>
        <taxon>Bdellovibrionia</taxon>
        <taxon>Bdellovibrionales</taxon>
        <taxon>Pseudobdellovibrionaceae</taxon>
        <taxon>Bdellovibrio</taxon>
    </lineage>
</organism>
<evidence type="ECO:0000313" key="9">
    <source>
        <dbReference type="Proteomes" id="UP000830116"/>
    </source>
</evidence>
<comment type="cofactor">
    <cofactor evidence="1">
        <name>[4Fe-4S] cluster</name>
        <dbReference type="ChEBI" id="CHEBI:49883"/>
    </cofactor>
</comment>
<dbReference type="PANTHER" id="PTHR43273:SF8">
    <property type="entry name" value="RADICAL SAM DOMAIN PROTEIN"/>
    <property type="match status" value="1"/>
</dbReference>
<evidence type="ECO:0000256" key="2">
    <source>
        <dbReference type="ARBA" id="ARBA00022691"/>
    </source>
</evidence>
<dbReference type="SUPFAM" id="SSF102114">
    <property type="entry name" value="Radical SAM enzymes"/>
    <property type="match status" value="1"/>
</dbReference>
<keyword evidence="9" id="KW-1185">Reference proteome</keyword>
<gene>
    <name evidence="8" type="ORF">MNR06_14485</name>
</gene>
<proteinExistence type="predicted"/>
<keyword evidence="2" id="KW-0949">S-adenosyl-L-methionine</keyword>
<dbReference type="SFLD" id="SFLDG01067">
    <property type="entry name" value="SPASM/twitch_domain_containing"/>
    <property type="match status" value="1"/>
</dbReference>
<sequence>MQLRRHKDIIAIKNGANAPVAFHARNLEVASVSEEVWASMAPTTFDNGFVMNMLSSEKGVNAEAYSSLEGWDLENSSSVATRNFGSSVTSITLNVTQLCNLHCTYCAAGGDGTYGDPVTKITVEKTLPQIEFFLNKLGGNSSFTITFLGGEPLLYPDALKAIADHAKTVGAAKGIKTNFNVITNGTLINDKCLEILTSIQANITVSIDGPPENQDKARPQKNGEGSSKAALAGLEKLLSRQSDLGKILIHAVFSKKNLEVEKAYRFFSEFPVNAFEFTFDITEADPSANSIFMNEMARVAELAYSRGGEAELRKISLFDGYFNALDEQQRTENHCGSGKSLLSIDSNNKIFACPLDVGQKNNQVGLAQDIDSDKLAELQSPLIEKNNCQTCWARYLCGGGCMFVHKTLTGNKHRKHISFCERTRYLISLTVLYYEHSRGLKG</sequence>
<keyword evidence="3" id="KW-0479">Metal-binding</keyword>
<dbReference type="InterPro" id="IPR023867">
    <property type="entry name" value="Sulphatase_maturase_rSAM"/>
</dbReference>
<evidence type="ECO:0000256" key="1">
    <source>
        <dbReference type="ARBA" id="ARBA00001966"/>
    </source>
</evidence>
<evidence type="ECO:0000259" key="7">
    <source>
        <dbReference type="PROSITE" id="PS51918"/>
    </source>
</evidence>
<accession>A0ABY4C7E5</accession>
<dbReference type="InterPro" id="IPR007197">
    <property type="entry name" value="rSAM"/>
</dbReference>
<evidence type="ECO:0000256" key="3">
    <source>
        <dbReference type="ARBA" id="ARBA00022723"/>
    </source>
</evidence>
<dbReference type="CDD" id="cd01335">
    <property type="entry name" value="Radical_SAM"/>
    <property type="match status" value="1"/>
</dbReference>
<dbReference type="SFLD" id="SFLDG01386">
    <property type="entry name" value="main_SPASM_domain-containing"/>
    <property type="match status" value="1"/>
</dbReference>
<dbReference type="InterPro" id="IPR058240">
    <property type="entry name" value="rSAM_sf"/>
</dbReference>
<protein>
    <submittedName>
        <fullName evidence="8">Radical SAM protein</fullName>
    </submittedName>
</protein>
<dbReference type="PROSITE" id="PS51918">
    <property type="entry name" value="RADICAL_SAM"/>
    <property type="match status" value="1"/>
</dbReference>
<dbReference type="SFLD" id="SFLDG01384">
    <property type="entry name" value="thioether_bond_formation_requi"/>
    <property type="match status" value="1"/>
</dbReference>
<dbReference type="NCBIfam" id="TIGR04085">
    <property type="entry name" value="rSAM_more_4Fe4S"/>
    <property type="match status" value="1"/>
</dbReference>
<name>A0ABY4C7E5_9BACT</name>
<feature type="domain" description="Radical SAM core" evidence="7">
    <location>
        <begin position="83"/>
        <end position="309"/>
    </location>
</feature>
<dbReference type="Proteomes" id="UP000830116">
    <property type="component" value="Chromosome"/>
</dbReference>
<dbReference type="EMBL" id="CP093442">
    <property type="protein sequence ID" value="UOF00906.1"/>
    <property type="molecule type" value="Genomic_DNA"/>
</dbReference>
<evidence type="ECO:0000256" key="4">
    <source>
        <dbReference type="ARBA" id="ARBA00023004"/>
    </source>
</evidence>
<dbReference type="PANTHER" id="PTHR43273">
    <property type="entry name" value="ANAEROBIC SULFATASE-MATURATING ENZYME HOMOLOG ASLB-RELATED"/>
    <property type="match status" value="1"/>
</dbReference>
<reference evidence="8" key="1">
    <citation type="submission" date="2022-03" db="EMBL/GenBank/DDBJ databases">
        <title>Genome Identification and Characterization of new species Bdellovibrio reynosense LBG001 sp. nov. from a Mexico soil sample.</title>
        <authorList>
            <person name="Camilli A."/>
            <person name="Ajao Y."/>
            <person name="Guo X."/>
        </authorList>
    </citation>
    <scope>NUCLEOTIDE SEQUENCE</scope>
    <source>
        <strain evidence="8">LBG001</strain>
    </source>
</reference>
<evidence type="ECO:0000313" key="8">
    <source>
        <dbReference type="EMBL" id="UOF00906.1"/>
    </source>
</evidence>
<dbReference type="Gene3D" id="3.20.20.70">
    <property type="entry name" value="Aldolase class I"/>
    <property type="match status" value="1"/>
</dbReference>